<reference evidence="4" key="1">
    <citation type="submission" date="2020-12" db="EMBL/GenBank/DDBJ databases">
        <authorList>
            <person name="Huq M.A."/>
        </authorList>
    </citation>
    <scope>NUCLEOTIDE SEQUENCE</scope>
    <source>
        <strain evidence="4">MAHUQ-46</strain>
    </source>
</reference>
<sequence>MKLLNFNENNVQKLGVKTDRGVVDVAAAAERYSAEETPVTVHGVIEGGKEAVAAVQGLVDQVLADSAASDLLLEEDKLNWAPSVTNPDKIICVGLNYRKHAEETNAPIPKYPILFNKFSNTLTAHGHDVALPKSTNEVDYEAELVIVIGKKTKYVSKEEALDYVFGYSAVNDLSARDLQLRTPQWMLGKICDDFSPLGPYLVTADEVGDANNLEIKCTVNGEVRQHSNTSDMIFNISEIVSYISQHLTLSPGDVILTGTPEGVVLGYPEDKRVYLKDGDVVTIEIEKLGSITNRLVAEV</sequence>
<proteinExistence type="inferred from homology"/>
<evidence type="ECO:0000256" key="1">
    <source>
        <dbReference type="ARBA" id="ARBA00010211"/>
    </source>
</evidence>
<evidence type="ECO:0000313" key="5">
    <source>
        <dbReference type="Proteomes" id="UP000640274"/>
    </source>
</evidence>
<dbReference type="InterPro" id="IPR051121">
    <property type="entry name" value="FAH"/>
</dbReference>
<dbReference type="GO" id="GO:0046872">
    <property type="term" value="F:metal ion binding"/>
    <property type="evidence" value="ECO:0007669"/>
    <property type="project" value="UniProtKB-KW"/>
</dbReference>
<dbReference type="PANTHER" id="PTHR42796">
    <property type="entry name" value="FUMARYLACETOACETATE HYDROLASE DOMAIN-CONTAINING PROTEIN 2A-RELATED"/>
    <property type="match status" value="1"/>
</dbReference>
<dbReference type="SUPFAM" id="SSF56529">
    <property type="entry name" value="FAH"/>
    <property type="match status" value="1"/>
</dbReference>
<dbReference type="GO" id="GO:0016787">
    <property type="term" value="F:hydrolase activity"/>
    <property type="evidence" value="ECO:0007669"/>
    <property type="project" value="UniProtKB-KW"/>
</dbReference>
<evidence type="ECO:0000313" key="4">
    <source>
        <dbReference type="EMBL" id="MBJ6363844.1"/>
    </source>
</evidence>
<keyword evidence="2" id="KW-0479">Metal-binding</keyword>
<dbReference type="Proteomes" id="UP000640274">
    <property type="component" value="Unassembled WGS sequence"/>
</dbReference>
<protein>
    <submittedName>
        <fullName evidence="4">Fumarylacetoacetate hydrolase family protein</fullName>
    </submittedName>
</protein>
<evidence type="ECO:0000259" key="3">
    <source>
        <dbReference type="Pfam" id="PF01557"/>
    </source>
</evidence>
<accession>A0A934J8N4</accession>
<evidence type="ECO:0000256" key="2">
    <source>
        <dbReference type="ARBA" id="ARBA00022723"/>
    </source>
</evidence>
<dbReference type="GO" id="GO:0019752">
    <property type="term" value="P:carboxylic acid metabolic process"/>
    <property type="evidence" value="ECO:0007669"/>
    <property type="project" value="UniProtKB-ARBA"/>
</dbReference>
<keyword evidence="5" id="KW-1185">Reference proteome</keyword>
<dbReference type="Pfam" id="PF01557">
    <property type="entry name" value="FAA_hydrolase"/>
    <property type="match status" value="1"/>
</dbReference>
<organism evidence="4 5">
    <name type="scientific">Paenibacillus roseus</name>
    <dbReference type="NCBI Taxonomy" id="2798579"/>
    <lineage>
        <taxon>Bacteria</taxon>
        <taxon>Bacillati</taxon>
        <taxon>Bacillota</taxon>
        <taxon>Bacilli</taxon>
        <taxon>Bacillales</taxon>
        <taxon>Paenibacillaceae</taxon>
        <taxon>Paenibacillus</taxon>
    </lineage>
</organism>
<gene>
    <name evidence="4" type="ORF">JFN88_21765</name>
</gene>
<dbReference type="AlphaFoldDB" id="A0A934J8N4"/>
<dbReference type="FunFam" id="3.90.850.10:FF:000002">
    <property type="entry name" value="2-hydroxyhepta-2,4-diene-1,7-dioate isomerase"/>
    <property type="match status" value="1"/>
</dbReference>
<feature type="domain" description="Fumarylacetoacetase-like C-terminal" evidence="3">
    <location>
        <begin position="89"/>
        <end position="295"/>
    </location>
</feature>
<dbReference type="EMBL" id="JAELUP010000107">
    <property type="protein sequence ID" value="MBJ6363844.1"/>
    <property type="molecule type" value="Genomic_DNA"/>
</dbReference>
<comment type="similarity">
    <text evidence="1">Belongs to the FAH family.</text>
</comment>
<dbReference type="PANTHER" id="PTHR42796:SF4">
    <property type="entry name" value="FUMARYLACETOACETATE HYDROLASE DOMAIN-CONTAINING PROTEIN 2A"/>
    <property type="match status" value="1"/>
</dbReference>
<dbReference type="InterPro" id="IPR036663">
    <property type="entry name" value="Fumarylacetoacetase_C_sf"/>
</dbReference>
<comment type="caution">
    <text evidence="4">The sequence shown here is derived from an EMBL/GenBank/DDBJ whole genome shotgun (WGS) entry which is preliminary data.</text>
</comment>
<dbReference type="InterPro" id="IPR011234">
    <property type="entry name" value="Fumarylacetoacetase-like_C"/>
</dbReference>
<dbReference type="GO" id="GO:0016853">
    <property type="term" value="F:isomerase activity"/>
    <property type="evidence" value="ECO:0007669"/>
    <property type="project" value="UniProtKB-ARBA"/>
</dbReference>
<name>A0A934J8N4_9BACL</name>
<dbReference type="RefSeq" id="WP_199021433.1">
    <property type="nucleotide sequence ID" value="NZ_JAELUP010000107.1"/>
</dbReference>
<dbReference type="Gene3D" id="3.90.850.10">
    <property type="entry name" value="Fumarylacetoacetase-like, C-terminal domain"/>
    <property type="match status" value="1"/>
</dbReference>
<keyword evidence="4" id="KW-0378">Hydrolase</keyword>